<evidence type="ECO:0000256" key="8">
    <source>
        <dbReference type="ARBA" id="ARBA00022771"/>
    </source>
</evidence>
<comment type="pathway">
    <text evidence="3">Protein modification; protein ubiquitination.</text>
</comment>
<feature type="domain" description="RING-type" evidence="17">
    <location>
        <begin position="151"/>
        <end position="193"/>
    </location>
</feature>
<feature type="region of interest" description="Disordered" evidence="15">
    <location>
        <begin position="207"/>
        <end position="233"/>
    </location>
</feature>
<evidence type="ECO:0000256" key="16">
    <source>
        <dbReference type="SAM" id="Phobius"/>
    </source>
</evidence>
<keyword evidence="19" id="KW-1185">Reference proteome</keyword>
<keyword evidence="7" id="KW-0479">Metal-binding</keyword>
<dbReference type="InterPro" id="IPR044600">
    <property type="entry name" value="ATL1/ATL16-like"/>
</dbReference>
<dbReference type="Proteomes" id="UP000634136">
    <property type="component" value="Unassembled WGS sequence"/>
</dbReference>
<dbReference type="InterPro" id="IPR013083">
    <property type="entry name" value="Znf_RING/FYVE/PHD"/>
</dbReference>
<keyword evidence="5" id="KW-0808">Transferase</keyword>
<keyword evidence="9" id="KW-0833">Ubl conjugation pathway</keyword>
<evidence type="ECO:0000256" key="13">
    <source>
        <dbReference type="ARBA" id="ARBA00024209"/>
    </source>
</evidence>
<dbReference type="InterPro" id="IPR001841">
    <property type="entry name" value="Znf_RING"/>
</dbReference>
<organism evidence="18 19">
    <name type="scientific">Senna tora</name>
    <dbReference type="NCBI Taxonomy" id="362788"/>
    <lineage>
        <taxon>Eukaryota</taxon>
        <taxon>Viridiplantae</taxon>
        <taxon>Streptophyta</taxon>
        <taxon>Embryophyta</taxon>
        <taxon>Tracheophyta</taxon>
        <taxon>Spermatophyta</taxon>
        <taxon>Magnoliopsida</taxon>
        <taxon>eudicotyledons</taxon>
        <taxon>Gunneridae</taxon>
        <taxon>Pentapetalae</taxon>
        <taxon>rosids</taxon>
        <taxon>fabids</taxon>
        <taxon>Fabales</taxon>
        <taxon>Fabaceae</taxon>
        <taxon>Caesalpinioideae</taxon>
        <taxon>Cassia clade</taxon>
        <taxon>Senna</taxon>
    </lineage>
</organism>
<evidence type="ECO:0000256" key="11">
    <source>
        <dbReference type="ARBA" id="ARBA00022989"/>
    </source>
</evidence>
<evidence type="ECO:0000256" key="2">
    <source>
        <dbReference type="ARBA" id="ARBA00004167"/>
    </source>
</evidence>
<evidence type="ECO:0000256" key="10">
    <source>
        <dbReference type="ARBA" id="ARBA00022833"/>
    </source>
</evidence>
<keyword evidence="12 16" id="KW-0472">Membrane</keyword>
<feature type="transmembrane region" description="Helical" evidence="16">
    <location>
        <begin position="58"/>
        <end position="81"/>
    </location>
</feature>
<comment type="catalytic activity">
    <reaction evidence="1">
        <text>S-ubiquitinyl-[E2 ubiquitin-conjugating enzyme]-L-cysteine + [acceptor protein]-L-lysine = [E2 ubiquitin-conjugating enzyme]-L-cysteine + N(6)-ubiquitinyl-[acceptor protein]-L-lysine.</text>
        <dbReference type="EC" id="2.3.2.27"/>
    </reaction>
</comment>
<protein>
    <recommendedName>
        <fullName evidence="4">RING-type E3 ubiquitin transferase</fullName>
        <ecNumber evidence="4">2.3.2.27</ecNumber>
    </recommendedName>
</protein>
<evidence type="ECO:0000313" key="18">
    <source>
        <dbReference type="EMBL" id="KAF7829968.1"/>
    </source>
</evidence>
<comment type="subcellular location">
    <subcellularLocation>
        <location evidence="2">Membrane</location>
        <topology evidence="2">Single-pass membrane protein</topology>
    </subcellularLocation>
</comment>
<dbReference type="EMBL" id="JAAIUW010000005">
    <property type="protein sequence ID" value="KAF7829968.1"/>
    <property type="molecule type" value="Genomic_DNA"/>
</dbReference>
<evidence type="ECO:0000256" key="15">
    <source>
        <dbReference type="SAM" id="MobiDB-lite"/>
    </source>
</evidence>
<feature type="compositionally biased region" description="Polar residues" evidence="15">
    <location>
        <begin position="207"/>
        <end position="222"/>
    </location>
</feature>
<keyword evidence="10" id="KW-0862">Zinc</keyword>
<dbReference type="SMART" id="SM00184">
    <property type="entry name" value="RING"/>
    <property type="match status" value="1"/>
</dbReference>
<gene>
    <name evidence="18" type="ORF">G2W53_012301</name>
</gene>
<dbReference type="CDD" id="cd16461">
    <property type="entry name" value="RING-H2_EL5-like"/>
    <property type="match status" value="1"/>
</dbReference>
<dbReference type="Gene3D" id="3.30.40.10">
    <property type="entry name" value="Zinc/RING finger domain, C3HC4 (zinc finger)"/>
    <property type="match status" value="1"/>
</dbReference>
<dbReference type="GO" id="GO:0016020">
    <property type="term" value="C:membrane"/>
    <property type="evidence" value="ECO:0007669"/>
    <property type="project" value="UniProtKB-SubCell"/>
</dbReference>
<dbReference type="FunFam" id="3.30.40.10:FF:000233">
    <property type="entry name" value="RING-H2 finger protein ATL54"/>
    <property type="match status" value="1"/>
</dbReference>
<keyword evidence="11 16" id="KW-1133">Transmembrane helix</keyword>
<evidence type="ECO:0000313" key="19">
    <source>
        <dbReference type="Proteomes" id="UP000634136"/>
    </source>
</evidence>
<reference evidence="18" key="1">
    <citation type="submission" date="2020-09" db="EMBL/GenBank/DDBJ databases">
        <title>Genome-Enabled Discovery of Anthraquinone Biosynthesis in Senna tora.</title>
        <authorList>
            <person name="Kang S.-H."/>
            <person name="Pandey R.P."/>
            <person name="Lee C.-M."/>
            <person name="Sim J.-S."/>
            <person name="Jeong J.-T."/>
            <person name="Choi B.-S."/>
            <person name="Jung M."/>
            <person name="Ginzburg D."/>
            <person name="Zhao K."/>
            <person name="Won S.Y."/>
            <person name="Oh T.-J."/>
            <person name="Yu Y."/>
            <person name="Kim N.-H."/>
            <person name="Lee O.R."/>
            <person name="Lee T.-H."/>
            <person name="Bashyal P."/>
            <person name="Kim T.-S."/>
            <person name="Lee W.-H."/>
            <person name="Kawkins C."/>
            <person name="Kim C.-K."/>
            <person name="Kim J.S."/>
            <person name="Ahn B.O."/>
            <person name="Rhee S.Y."/>
            <person name="Sohng J.K."/>
        </authorList>
    </citation>
    <scope>NUCLEOTIDE SEQUENCE</scope>
    <source>
        <tissue evidence="18">Leaf</tissue>
    </source>
</reference>
<evidence type="ECO:0000256" key="14">
    <source>
        <dbReference type="PROSITE-ProRule" id="PRU00175"/>
    </source>
</evidence>
<evidence type="ECO:0000256" key="12">
    <source>
        <dbReference type="ARBA" id="ARBA00023136"/>
    </source>
</evidence>
<sequence>MARLNRKLFPTLSTINQTQDCPDFCDPACPYNCYSFPDYNFPPPPIYSSHHSSQPTHISSIFIIIASLFSFIFVLVAFYIIKTKFYAHWCGRRVRRNGSPSNITDQEFLDQNQVDHPIWLITTIGLQQSLINSIAVCKYKRGEGLVEGTECSVCLNHFGEDETLRLLPKCNHAFHIACIDTWLRSHTNCPLCRAPIVSNLASTEINSSNSRTNQEIQTQNPPNGAELSSVGTEDHQVLNDETEIGVRSMSMDARVCESTEPEIEPMFKASGPSSNAKCL</sequence>
<comment type="caution">
    <text evidence="18">The sequence shown here is derived from an EMBL/GenBank/DDBJ whole genome shotgun (WGS) entry which is preliminary data.</text>
</comment>
<evidence type="ECO:0000259" key="17">
    <source>
        <dbReference type="PROSITE" id="PS50089"/>
    </source>
</evidence>
<keyword evidence="8 14" id="KW-0863">Zinc-finger</keyword>
<evidence type="ECO:0000256" key="5">
    <source>
        <dbReference type="ARBA" id="ARBA00022679"/>
    </source>
</evidence>
<dbReference type="SMART" id="SM01197">
    <property type="entry name" value="FANCL_C"/>
    <property type="match status" value="1"/>
</dbReference>
<evidence type="ECO:0000256" key="9">
    <source>
        <dbReference type="ARBA" id="ARBA00022786"/>
    </source>
</evidence>
<evidence type="ECO:0000256" key="3">
    <source>
        <dbReference type="ARBA" id="ARBA00004906"/>
    </source>
</evidence>
<dbReference type="EC" id="2.3.2.27" evidence="4"/>
<dbReference type="PANTHER" id="PTHR46913">
    <property type="entry name" value="RING-H2 FINGER PROTEIN ATL16"/>
    <property type="match status" value="1"/>
</dbReference>
<evidence type="ECO:0000256" key="1">
    <source>
        <dbReference type="ARBA" id="ARBA00000900"/>
    </source>
</evidence>
<comment type="similarity">
    <text evidence="13">Belongs to the RING-type zinc finger family. ATL subfamily.</text>
</comment>
<dbReference type="AlphaFoldDB" id="A0A834WQI9"/>
<dbReference type="SUPFAM" id="SSF57850">
    <property type="entry name" value="RING/U-box"/>
    <property type="match status" value="1"/>
</dbReference>
<name>A0A834WQI9_9FABA</name>
<dbReference type="OrthoDB" id="9984778at2759"/>
<dbReference type="PROSITE" id="PS50089">
    <property type="entry name" value="ZF_RING_2"/>
    <property type="match status" value="1"/>
</dbReference>
<dbReference type="GO" id="GO:0016567">
    <property type="term" value="P:protein ubiquitination"/>
    <property type="evidence" value="ECO:0007669"/>
    <property type="project" value="UniProtKB-UniPathway"/>
</dbReference>
<evidence type="ECO:0000256" key="7">
    <source>
        <dbReference type="ARBA" id="ARBA00022723"/>
    </source>
</evidence>
<dbReference type="Pfam" id="PF13639">
    <property type="entry name" value="zf-RING_2"/>
    <property type="match status" value="1"/>
</dbReference>
<dbReference type="PANTHER" id="PTHR46913:SF19">
    <property type="entry name" value="RING-TYPE E3 UBIQUITIN TRANSFERASE"/>
    <property type="match status" value="1"/>
</dbReference>
<dbReference type="GO" id="GO:0061630">
    <property type="term" value="F:ubiquitin protein ligase activity"/>
    <property type="evidence" value="ECO:0007669"/>
    <property type="project" value="UniProtKB-EC"/>
</dbReference>
<proteinExistence type="inferred from homology"/>
<accession>A0A834WQI9</accession>
<keyword evidence="6 16" id="KW-0812">Transmembrane</keyword>
<evidence type="ECO:0000256" key="6">
    <source>
        <dbReference type="ARBA" id="ARBA00022692"/>
    </source>
</evidence>
<dbReference type="UniPathway" id="UPA00143"/>
<evidence type="ECO:0000256" key="4">
    <source>
        <dbReference type="ARBA" id="ARBA00012483"/>
    </source>
</evidence>
<dbReference type="GO" id="GO:0008270">
    <property type="term" value="F:zinc ion binding"/>
    <property type="evidence" value="ECO:0007669"/>
    <property type="project" value="UniProtKB-KW"/>
</dbReference>